<reference evidence="8 9" key="2">
    <citation type="journal article" date="2010" name="Nucleic Acids Res.">
        <title>BeetleBase in 2010: revisions to provide comprehensive genomic information for Tribolium castaneum.</title>
        <authorList>
            <person name="Kim H.S."/>
            <person name="Murphy T."/>
            <person name="Xia J."/>
            <person name="Caragea D."/>
            <person name="Park Y."/>
            <person name="Beeman R.W."/>
            <person name="Lorenzen M.D."/>
            <person name="Butcher S."/>
            <person name="Manak J.R."/>
            <person name="Brown S.J."/>
        </authorList>
    </citation>
    <scope>GENOME REANNOTATION</scope>
    <source>
        <strain evidence="8 9">Georgia GA2</strain>
    </source>
</reference>
<dbReference type="eggNOG" id="KOG0654">
    <property type="taxonomic scope" value="Eukaryota"/>
</dbReference>
<evidence type="ECO:0000256" key="2">
    <source>
        <dbReference type="ARBA" id="ARBA00023127"/>
    </source>
</evidence>
<dbReference type="STRING" id="7070.D2A0W3"/>
<dbReference type="Proteomes" id="UP000007266">
    <property type="component" value="Linkage group 4"/>
</dbReference>
<protein>
    <submittedName>
        <fullName evidence="8">G2/mitotic-specific cyclin-A-like Protein</fullName>
    </submittedName>
</protein>
<dbReference type="CDD" id="cd20505">
    <property type="entry name" value="CYCLIN_CCNA_rpt2"/>
    <property type="match status" value="1"/>
</dbReference>
<dbReference type="InterPro" id="IPR048258">
    <property type="entry name" value="Cyclins_cyclin-box"/>
</dbReference>
<keyword evidence="2 4" id="KW-0195">Cyclin</keyword>
<dbReference type="KEGG" id="tca:661369"/>
<evidence type="ECO:0000256" key="4">
    <source>
        <dbReference type="RuleBase" id="RU000383"/>
    </source>
</evidence>
<dbReference type="FunCoup" id="D2A0W3">
    <property type="interactions" value="635"/>
</dbReference>
<dbReference type="InterPro" id="IPR039361">
    <property type="entry name" value="Cyclin"/>
</dbReference>
<dbReference type="Gene3D" id="1.10.472.10">
    <property type="entry name" value="Cyclin-like"/>
    <property type="match status" value="2"/>
</dbReference>
<evidence type="ECO:0000259" key="7">
    <source>
        <dbReference type="SMART" id="SM01332"/>
    </source>
</evidence>
<dbReference type="InterPro" id="IPR036915">
    <property type="entry name" value="Cyclin-like_sf"/>
</dbReference>
<dbReference type="GO" id="GO:0051301">
    <property type="term" value="P:cell division"/>
    <property type="evidence" value="ECO:0007669"/>
    <property type="project" value="UniProtKB-KW"/>
</dbReference>
<gene>
    <name evidence="8" type="primary">AUGUSTUS-3.0.2_07193</name>
    <name evidence="8" type="ORF">TcasGA2_TC007193</name>
</gene>
<feature type="compositionally biased region" description="Basic and acidic residues" evidence="5">
    <location>
        <begin position="1"/>
        <end position="19"/>
    </location>
</feature>
<evidence type="ECO:0000256" key="1">
    <source>
        <dbReference type="ARBA" id="ARBA00022618"/>
    </source>
</evidence>
<feature type="region of interest" description="Disordered" evidence="5">
    <location>
        <begin position="1"/>
        <end position="28"/>
    </location>
</feature>
<evidence type="ECO:0000313" key="8">
    <source>
        <dbReference type="EMBL" id="EFA01624.1"/>
    </source>
</evidence>
<dbReference type="AlphaFoldDB" id="D2A0W3"/>
<dbReference type="SMART" id="SM01332">
    <property type="entry name" value="Cyclin_C"/>
    <property type="match status" value="1"/>
</dbReference>
<evidence type="ECO:0000256" key="3">
    <source>
        <dbReference type="ARBA" id="ARBA00023306"/>
    </source>
</evidence>
<dbReference type="Pfam" id="PF00134">
    <property type="entry name" value="Cyclin_N"/>
    <property type="match status" value="1"/>
</dbReference>
<dbReference type="SUPFAM" id="SSF47954">
    <property type="entry name" value="Cyclin-like"/>
    <property type="match status" value="2"/>
</dbReference>
<dbReference type="HOGENOM" id="CLU_020695_3_0_1"/>
<proteinExistence type="inferred from homology"/>
<dbReference type="InterPro" id="IPR004367">
    <property type="entry name" value="Cyclin_C-dom"/>
</dbReference>
<dbReference type="PIRSF" id="PIRSF001771">
    <property type="entry name" value="Cyclin_A_B_D_E"/>
    <property type="match status" value="1"/>
</dbReference>
<comment type="similarity">
    <text evidence="4">Belongs to the cyclin family.</text>
</comment>
<dbReference type="GO" id="GO:0005634">
    <property type="term" value="C:nucleus"/>
    <property type="evidence" value="ECO:0000318"/>
    <property type="project" value="GO_Central"/>
</dbReference>
<feature type="domain" description="Cyclin-like" evidence="6">
    <location>
        <begin position="220"/>
        <end position="304"/>
    </location>
</feature>
<accession>D2A0W3</accession>
<dbReference type="GO" id="GO:0016538">
    <property type="term" value="F:cyclin-dependent protein serine/threonine kinase regulator activity"/>
    <property type="evidence" value="ECO:0000318"/>
    <property type="project" value="GO_Central"/>
</dbReference>
<keyword evidence="9" id="KW-1185">Reference proteome</keyword>
<feature type="domain" description="Cyclin-like" evidence="6">
    <location>
        <begin position="317"/>
        <end position="399"/>
    </location>
</feature>
<dbReference type="GO" id="GO:0005815">
    <property type="term" value="C:microtubule organizing center"/>
    <property type="evidence" value="ECO:0000318"/>
    <property type="project" value="GO_Central"/>
</dbReference>
<evidence type="ECO:0000256" key="5">
    <source>
        <dbReference type="SAM" id="MobiDB-lite"/>
    </source>
</evidence>
<organism evidence="8 9">
    <name type="scientific">Tribolium castaneum</name>
    <name type="common">Red flour beetle</name>
    <dbReference type="NCBI Taxonomy" id="7070"/>
    <lineage>
        <taxon>Eukaryota</taxon>
        <taxon>Metazoa</taxon>
        <taxon>Ecdysozoa</taxon>
        <taxon>Arthropoda</taxon>
        <taxon>Hexapoda</taxon>
        <taxon>Insecta</taxon>
        <taxon>Pterygota</taxon>
        <taxon>Neoptera</taxon>
        <taxon>Endopterygota</taxon>
        <taxon>Coleoptera</taxon>
        <taxon>Polyphaga</taxon>
        <taxon>Cucujiformia</taxon>
        <taxon>Tenebrionidae</taxon>
        <taxon>Tenebrionidae incertae sedis</taxon>
        <taxon>Tribolium</taxon>
    </lineage>
</organism>
<dbReference type="Pfam" id="PF02984">
    <property type="entry name" value="Cyclin_C"/>
    <property type="match status" value="1"/>
</dbReference>
<reference evidence="8 9" key="1">
    <citation type="journal article" date="2008" name="Nature">
        <title>The genome of the model beetle and pest Tribolium castaneum.</title>
        <authorList>
            <consortium name="Tribolium Genome Sequencing Consortium"/>
            <person name="Richards S."/>
            <person name="Gibbs R.A."/>
            <person name="Weinstock G.M."/>
            <person name="Brown S.J."/>
            <person name="Denell R."/>
            <person name="Beeman R.W."/>
            <person name="Gibbs R."/>
            <person name="Beeman R.W."/>
            <person name="Brown S.J."/>
            <person name="Bucher G."/>
            <person name="Friedrich M."/>
            <person name="Grimmelikhuijzen C.J."/>
            <person name="Klingler M."/>
            <person name="Lorenzen M."/>
            <person name="Richards S."/>
            <person name="Roth S."/>
            <person name="Schroder R."/>
            <person name="Tautz D."/>
            <person name="Zdobnov E.M."/>
            <person name="Muzny D."/>
            <person name="Gibbs R.A."/>
            <person name="Weinstock G.M."/>
            <person name="Attaway T."/>
            <person name="Bell S."/>
            <person name="Buhay C.J."/>
            <person name="Chandrabose M.N."/>
            <person name="Chavez D."/>
            <person name="Clerk-Blankenburg K.P."/>
            <person name="Cree A."/>
            <person name="Dao M."/>
            <person name="Davis C."/>
            <person name="Chacko J."/>
            <person name="Dinh H."/>
            <person name="Dugan-Rocha S."/>
            <person name="Fowler G."/>
            <person name="Garner T.T."/>
            <person name="Garnes J."/>
            <person name="Gnirke A."/>
            <person name="Hawes A."/>
            <person name="Hernandez J."/>
            <person name="Hines S."/>
            <person name="Holder M."/>
            <person name="Hume J."/>
            <person name="Jhangiani S.N."/>
            <person name="Joshi V."/>
            <person name="Khan Z.M."/>
            <person name="Jackson L."/>
            <person name="Kovar C."/>
            <person name="Kowis A."/>
            <person name="Lee S."/>
            <person name="Lewis L.R."/>
            <person name="Margolis J."/>
            <person name="Morgan M."/>
            <person name="Nazareth L.V."/>
            <person name="Nguyen N."/>
            <person name="Okwuonu G."/>
            <person name="Parker D."/>
            <person name="Richards S."/>
            <person name="Ruiz S.J."/>
            <person name="Santibanez J."/>
            <person name="Savard J."/>
            <person name="Scherer S.E."/>
            <person name="Schneider B."/>
            <person name="Sodergren E."/>
            <person name="Tautz D."/>
            <person name="Vattahil S."/>
            <person name="Villasana D."/>
            <person name="White C.S."/>
            <person name="Wright R."/>
            <person name="Park Y."/>
            <person name="Beeman R.W."/>
            <person name="Lord J."/>
            <person name="Oppert B."/>
            <person name="Lorenzen M."/>
            <person name="Brown S."/>
            <person name="Wang L."/>
            <person name="Savard J."/>
            <person name="Tautz D."/>
            <person name="Richards S."/>
            <person name="Weinstock G."/>
            <person name="Gibbs R.A."/>
            <person name="Liu Y."/>
            <person name="Worley K."/>
            <person name="Weinstock G."/>
            <person name="Elsik C.G."/>
            <person name="Reese J.T."/>
            <person name="Elhaik E."/>
            <person name="Landan G."/>
            <person name="Graur D."/>
            <person name="Arensburger P."/>
            <person name="Atkinson P."/>
            <person name="Beeman R.W."/>
            <person name="Beidler J."/>
            <person name="Brown S.J."/>
            <person name="Demuth J.P."/>
            <person name="Drury D.W."/>
            <person name="Du Y.Z."/>
            <person name="Fujiwara H."/>
            <person name="Lorenzen M."/>
            <person name="Maselli V."/>
            <person name="Osanai M."/>
            <person name="Park Y."/>
            <person name="Robertson H.M."/>
            <person name="Tu Z."/>
            <person name="Wang J.J."/>
            <person name="Wang S."/>
            <person name="Richards S."/>
            <person name="Song H."/>
            <person name="Zhang L."/>
            <person name="Sodergren E."/>
            <person name="Werner D."/>
            <person name="Stanke M."/>
            <person name="Morgenstern B."/>
            <person name="Solovyev V."/>
            <person name="Kosarev P."/>
            <person name="Brown G."/>
            <person name="Chen H.C."/>
            <person name="Ermolaeva O."/>
            <person name="Hlavina W."/>
            <person name="Kapustin Y."/>
            <person name="Kiryutin B."/>
            <person name="Kitts P."/>
            <person name="Maglott D."/>
            <person name="Pruitt K."/>
            <person name="Sapojnikov V."/>
            <person name="Souvorov A."/>
            <person name="Mackey A.J."/>
            <person name="Waterhouse R.M."/>
            <person name="Wyder S."/>
            <person name="Zdobnov E.M."/>
            <person name="Zdobnov E.M."/>
            <person name="Wyder S."/>
            <person name="Kriventseva E.V."/>
            <person name="Kadowaki T."/>
            <person name="Bork P."/>
            <person name="Aranda M."/>
            <person name="Bao R."/>
            <person name="Beermann A."/>
            <person name="Berns N."/>
            <person name="Bolognesi R."/>
            <person name="Bonneton F."/>
            <person name="Bopp D."/>
            <person name="Brown S.J."/>
            <person name="Bucher G."/>
            <person name="Butts T."/>
            <person name="Chaumot A."/>
            <person name="Denell R.E."/>
            <person name="Ferrier D.E."/>
            <person name="Friedrich M."/>
            <person name="Gordon C.M."/>
            <person name="Jindra M."/>
            <person name="Klingler M."/>
            <person name="Lan Q."/>
            <person name="Lattorff H.M."/>
            <person name="Laudet V."/>
            <person name="von Levetsow C."/>
            <person name="Liu Z."/>
            <person name="Lutz R."/>
            <person name="Lynch J.A."/>
            <person name="da Fonseca R.N."/>
            <person name="Posnien N."/>
            <person name="Reuter R."/>
            <person name="Roth S."/>
            <person name="Savard J."/>
            <person name="Schinko J.B."/>
            <person name="Schmitt C."/>
            <person name="Schoppmeier M."/>
            <person name="Schroder R."/>
            <person name="Shippy T.D."/>
            <person name="Simonnet F."/>
            <person name="Marques-Souza H."/>
            <person name="Tautz D."/>
            <person name="Tomoyasu Y."/>
            <person name="Trauner J."/>
            <person name="Van der Zee M."/>
            <person name="Vervoort M."/>
            <person name="Wittkopp N."/>
            <person name="Wimmer E.A."/>
            <person name="Yang X."/>
            <person name="Jones A.K."/>
            <person name="Sattelle D.B."/>
            <person name="Ebert P.R."/>
            <person name="Nelson D."/>
            <person name="Scott J.G."/>
            <person name="Beeman R.W."/>
            <person name="Muthukrishnan S."/>
            <person name="Kramer K.J."/>
            <person name="Arakane Y."/>
            <person name="Beeman R.W."/>
            <person name="Zhu Q."/>
            <person name="Hogenkamp D."/>
            <person name="Dixit R."/>
            <person name="Oppert B."/>
            <person name="Jiang H."/>
            <person name="Zou Z."/>
            <person name="Marshall J."/>
            <person name="Elpidina E."/>
            <person name="Vinokurov K."/>
            <person name="Oppert C."/>
            <person name="Zou Z."/>
            <person name="Evans J."/>
            <person name="Lu Z."/>
            <person name="Zhao P."/>
            <person name="Sumathipala N."/>
            <person name="Altincicek B."/>
            <person name="Vilcinskas A."/>
            <person name="Williams M."/>
            <person name="Hultmark D."/>
            <person name="Hetru C."/>
            <person name="Jiang H."/>
            <person name="Grimmelikhuijzen C.J."/>
            <person name="Hauser F."/>
            <person name="Cazzamali G."/>
            <person name="Williamson M."/>
            <person name="Park Y."/>
            <person name="Li B."/>
            <person name="Tanaka Y."/>
            <person name="Predel R."/>
            <person name="Neupert S."/>
            <person name="Schachtner J."/>
            <person name="Verleyen P."/>
            <person name="Raible F."/>
            <person name="Bork P."/>
            <person name="Friedrich M."/>
            <person name="Walden K.K."/>
            <person name="Robertson H.M."/>
            <person name="Angeli S."/>
            <person name="Foret S."/>
            <person name="Bucher G."/>
            <person name="Schuetz S."/>
            <person name="Maleszka R."/>
            <person name="Wimmer E.A."/>
            <person name="Beeman R.W."/>
            <person name="Lorenzen M."/>
            <person name="Tomoyasu Y."/>
            <person name="Miller S.C."/>
            <person name="Grossmann D."/>
            <person name="Bucher G."/>
        </authorList>
    </citation>
    <scope>NUCLEOTIDE SEQUENCE [LARGE SCALE GENOMIC DNA]</scope>
    <source>
        <strain evidence="8 9">Georgia GA2</strain>
    </source>
</reference>
<dbReference type="EMBL" id="KQ971338">
    <property type="protein sequence ID" value="EFA01624.1"/>
    <property type="molecule type" value="Genomic_DNA"/>
</dbReference>
<dbReference type="OrthoDB" id="5590282at2759"/>
<dbReference type="CDD" id="cd20504">
    <property type="entry name" value="CYCLIN_CCNA_rpt1"/>
    <property type="match status" value="1"/>
</dbReference>
<name>D2A0W3_TRICA</name>
<evidence type="ECO:0000259" key="6">
    <source>
        <dbReference type="SMART" id="SM00385"/>
    </source>
</evidence>
<dbReference type="PhylomeDB" id="D2A0W3"/>
<keyword evidence="1" id="KW-0132">Cell division</keyword>
<dbReference type="PANTHER" id="PTHR10177">
    <property type="entry name" value="CYCLINS"/>
    <property type="match status" value="1"/>
</dbReference>
<evidence type="ECO:0000313" key="9">
    <source>
        <dbReference type="Proteomes" id="UP000007266"/>
    </source>
</evidence>
<dbReference type="GO" id="GO:0000082">
    <property type="term" value="P:G1/S transition of mitotic cell cycle"/>
    <property type="evidence" value="ECO:0000318"/>
    <property type="project" value="GO_Central"/>
</dbReference>
<keyword evidence="3" id="KW-0131">Cell cycle</keyword>
<dbReference type="SMART" id="SM00385">
    <property type="entry name" value="CYCLIN"/>
    <property type="match status" value="2"/>
</dbReference>
<dbReference type="InterPro" id="IPR006671">
    <property type="entry name" value="Cyclin_N"/>
</dbReference>
<dbReference type="InParanoid" id="D2A0W3"/>
<dbReference type="PROSITE" id="PS00292">
    <property type="entry name" value="CYCLINS"/>
    <property type="match status" value="1"/>
</dbReference>
<dbReference type="FunFam" id="1.10.472.10:FF:000001">
    <property type="entry name" value="G2/mitotic-specific cyclin"/>
    <property type="match status" value="1"/>
</dbReference>
<dbReference type="InterPro" id="IPR013763">
    <property type="entry name" value="Cyclin-like_dom"/>
</dbReference>
<dbReference type="InterPro" id="IPR046965">
    <property type="entry name" value="Cyclin_A/B-like"/>
</dbReference>
<dbReference type="GO" id="GO:0005737">
    <property type="term" value="C:cytoplasm"/>
    <property type="evidence" value="ECO:0000318"/>
    <property type="project" value="GO_Central"/>
</dbReference>
<feature type="domain" description="Cyclin C-terminal" evidence="7">
    <location>
        <begin position="313"/>
        <end position="430"/>
    </location>
</feature>
<dbReference type="OMA" id="RANPRYM"/>
<sequence length="437" mass="50198">MASIRIHQDQENRVPELRRKPGTTAQQKRGVLGEIDSNKVNNAALKGKQTKKPTVLGNRVENGQKNENKKNVVVPVAQFEAFTVYEDDEYRARIDERLKLISKSNVYKGTAEDRFITKTELAEIERKKNLEKLKEITAPQLKRKSEIPMSIEKSDVENIELKEQTVSTSTNARDVFFEMEEYRDSIFAYLKEHELRHRPKPGYIVKQPDVTENMRAVLIDWLVEVTEEYGMQTETLYLAVNFIDRFLSYMSVVRAKLQLVGTAAMFIASKYEEIFPPEVSEFVYITDDTYDKHQMIRMEQLILRVLGFDLSVPTPLTFLNAICISTKQTEKVKNLAMYLSESALLEVEPYLQFLPSVVASSAIALSRHTLGEEAWPGDLQKYTGYNLKKLESCIGFLYKMFAKAPSNPQHAIRDKYKAPKYMQVSKISPSGEMISFD</sequence>
<dbReference type="GO" id="GO:0097124">
    <property type="term" value="C:cyclin A2-CDK2 complex"/>
    <property type="evidence" value="ECO:0000318"/>
    <property type="project" value="GO_Central"/>
</dbReference>